<keyword evidence="3" id="KW-0812">Transmembrane</keyword>
<accession>A0A5C6BHA3</accession>
<evidence type="ECO:0000313" key="4">
    <source>
        <dbReference type="EMBL" id="TWU11330.1"/>
    </source>
</evidence>
<evidence type="ECO:0000256" key="2">
    <source>
        <dbReference type="SAM" id="MobiDB-lite"/>
    </source>
</evidence>
<keyword evidence="5" id="KW-1185">Reference proteome</keyword>
<feature type="coiled-coil region" evidence="1">
    <location>
        <begin position="161"/>
        <end position="195"/>
    </location>
</feature>
<feature type="compositionally biased region" description="Acidic residues" evidence="2">
    <location>
        <begin position="224"/>
        <end position="240"/>
    </location>
</feature>
<feature type="compositionally biased region" description="Low complexity" evidence="2">
    <location>
        <begin position="374"/>
        <end position="384"/>
    </location>
</feature>
<proteinExistence type="predicted"/>
<comment type="caution">
    <text evidence="4">The sequence shown here is derived from an EMBL/GenBank/DDBJ whole genome shotgun (WGS) entry which is preliminary data.</text>
</comment>
<keyword evidence="3" id="KW-1133">Transmembrane helix</keyword>
<keyword evidence="1" id="KW-0175">Coiled coil</keyword>
<feature type="transmembrane region" description="Helical" evidence="3">
    <location>
        <begin position="137"/>
        <end position="161"/>
    </location>
</feature>
<dbReference type="EMBL" id="SJPP01000001">
    <property type="protein sequence ID" value="TWU11330.1"/>
    <property type="molecule type" value="Genomic_DNA"/>
</dbReference>
<keyword evidence="3" id="KW-0472">Membrane</keyword>
<name>A0A5C6BHA3_9PLAN</name>
<gene>
    <name evidence="4" type="ORF">CA54_01360</name>
</gene>
<dbReference type="AlphaFoldDB" id="A0A5C6BHA3"/>
<evidence type="ECO:0000256" key="3">
    <source>
        <dbReference type="SAM" id="Phobius"/>
    </source>
</evidence>
<organism evidence="4 5">
    <name type="scientific">Symmachiella macrocystis</name>
    <dbReference type="NCBI Taxonomy" id="2527985"/>
    <lineage>
        <taxon>Bacteria</taxon>
        <taxon>Pseudomonadati</taxon>
        <taxon>Planctomycetota</taxon>
        <taxon>Planctomycetia</taxon>
        <taxon>Planctomycetales</taxon>
        <taxon>Planctomycetaceae</taxon>
        <taxon>Symmachiella</taxon>
    </lineage>
</organism>
<feature type="region of interest" description="Disordered" evidence="2">
    <location>
        <begin position="350"/>
        <end position="398"/>
    </location>
</feature>
<feature type="region of interest" description="Disordered" evidence="2">
    <location>
        <begin position="222"/>
        <end position="241"/>
    </location>
</feature>
<sequence>MFAVADQNTRRKCSRVREKFGVITGDEIDGEVGKHDSFPVDPFHTIETSASMTIQVSCNNCGKTYNVSDNIAGRQIRCKECETIIYVPAEEPIEAVEVWDDEDEFSEQAALPPRRRRSSGPAYEDHPPQQGLSGTQIVLLVVGAGFLMLLLACGGVAYMVIERAQEVIAEVQEGIEEMEAEARAAREQRAAEMAEAVLAPLDLAAVGLPLVIDMPEGTTVEAVENSDSEDDSDDDDEDGTDSMTVYFHYGNLIQWQMSKNSEYETVEDLKKYVIETYGILPKNIEVVDDQAVIYKYEIYAPFDDDALYNFMALKTVGEDRLLFQETVGELYTRQEVEYFANCIKTLRPQGQSVVESPSDEAPVKETTPEEAPEETPATETTATETPDEEASVEVGTEQ</sequence>
<feature type="region of interest" description="Disordered" evidence="2">
    <location>
        <begin position="104"/>
        <end position="129"/>
    </location>
</feature>
<evidence type="ECO:0008006" key="6">
    <source>
        <dbReference type="Google" id="ProtNLM"/>
    </source>
</evidence>
<evidence type="ECO:0000313" key="5">
    <source>
        <dbReference type="Proteomes" id="UP000320735"/>
    </source>
</evidence>
<dbReference type="Proteomes" id="UP000320735">
    <property type="component" value="Unassembled WGS sequence"/>
</dbReference>
<evidence type="ECO:0000256" key="1">
    <source>
        <dbReference type="SAM" id="Coils"/>
    </source>
</evidence>
<reference evidence="4 5" key="1">
    <citation type="submission" date="2019-02" db="EMBL/GenBank/DDBJ databases">
        <title>Deep-cultivation of Planctomycetes and their phenomic and genomic characterization uncovers novel biology.</title>
        <authorList>
            <person name="Wiegand S."/>
            <person name="Jogler M."/>
            <person name="Boedeker C."/>
            <person name="Pinto D."/>
            <person name="Vollmers J."/>
            <person name="Rivas-Marin E."/>
            <person name="Kohn T."/>
            <person name="Peeters S.H."/>
            <person name="Heuer A."/>
            <person name="Rast P."/>
            <person name="Oberbeckmann S."/>
            <person name="Bunk B."/>
            <person name="Jeske O."/>
            <person name="Meyerdierks A."/>
            <person name="Storesund J.E."/>
            <person name="Kallscheuer N."/>
            <person name="Luecker S."/>
            <person name="Lage O.M."/>
            <person name="Pohl T."/>
            <person name="Merkel B.J."/>
            <person name="Hornburger P."/>
            <person name="Mueller R.-W."/>
            <person name="Bruemmer F."/>
            <person name="Labrenz M."/>
            <person name="Spormann A.M."/>
            <person name="Op Den Camp H."/>
            <person name="Overmann J."/>
            <person name="Amann R."/>
            <person name="Jetten M.S.M."/>
            <person name="Mascher T."/>
            <person name="Medema M.H."/>
            <person name="Devos D.P."/>
            <person name="Kaster A.-K."/>
            <person name="Ovreas L."/>
            <person name="Rohde M."/>
            <person name="Galperin M.Y."/>
            <person name="Jogler C."/>
        </authorList>
    </citation>
    <scope>NUCLEOTIDE SEQUENCE [LARGE SCALE GENOMIC DNA]</scope>
    <source>
        <strain evidence="4 5">CA54</strain>
    </source>
</reference>
<protein>
    <recommendedName>
        <fullName evidence="6">Zinc finger/thioredoxin putative domain-containing protein</fullName>
    </recommendedName>
</protein>